<dbReference type="RefSeq" id="WP_073484767.1">
    <property type="nucleotide sequence ID" value="NZ_FQVN01000005.1"/>
</dbReference>
<dbReference type="AlphaFoldDB" id="A0A1M5FMQ5"/>
<keyword evidence="1" id="KW-0175">Coiled coil</keyword>
<dbReference type="STRING" id="2017.SAMN05444320_105506"/>
<dbReference type="Proteomes" id="UP000184501">
    <property type="component" value="Unassembled WGS sequence"/>
</dbReference>
<keyword evidence="3" id="KW-1185">Reference proteome</keyword>
<feature type="coiled-coil region" evidence="1">
    <location>
        <begin position="66"/>
        <end position="93"/>
    </location>
</feature>
<gene>
    <name evidence="2" type="ORF">SAMN05444320_105506</name>
</gene>
<reference evidence="2 3" key="1">
    <citation type="submission" date="2016-11" db="EMBL/GenBank/DDBJ databases">
        <authorList>
            <person name="Jaros S."/>
            <person name="Januszkiewicz K."/>
            <person name="Wedrychowicz H."/>
        </authorList>
    </citation>
    <scope>NUCLEOTIDE SEQUENCE [LARGE SCALE GENOMIC DNA]</scope>
    <source>
        <strain evidence="2 3">DSM 44523</strain>
    </source>
</reference>
<evidence type="ECO:0000313" key="2">
    <source>
        <dbReference type="EMBL" id="SHF92709.1"/>
    </source>
</evidence>
<dbReference type="EMBL" id="FQVN01000005">
    <property type="protein sequence ID" value="SHF92709.1"/>
    <property type="molecule type" value="Genomic_DNA"/>
</dbReference>
<accession>A0A1M5FMQ5</accession>
<sequence>MMEEQSLSVSLNDAADIVRLLRENPDLANLLGETLAAGCGDCHGCRGTKGSVAEEMLASLPLSTQLVLKRERIRQLQQQIEEVERHISSQRSSSQR</sequence>
<evidence type="ECO:0000256" key="1">
    <source>
        <dbReference type="SAM" id="Coils"/>
    </source>
</evidence>
<organism evidence="2 3">
    <name type="scientific">Streptoalloteichus hindustanus</name>
    <dbReference type="NCBI Taxonomy" id="2017"/>
    <lineage>
        <taxon>Bacteria</taxon>
        <taxon>Bacillati</taxon>
        <taxon>Actinomycetota</taxon>
        <taxon>Actinomycetes</taxon>
        <taxon>Pseudonocardiales</taxon>
        <taxon>Pseudonocardiaceae</taxon>
        <taxon>Streptoalloteichus</taxon>
    </lineage>
</organism>
<proteinExistence type="predicted"/>
<protein>
    <submittedName>
        <fullName evidence="2">Uncharacterized protein</fullName>
    </submittedName>
</protein>
<name>A0A1M5FMQ5_STRHI</name>
<evidence type="ECO:0000313" key="3">
    <source>
        <dbReference type="Proteomes" id="UP000184501"/>
    </source>
</evidence>